<dbReference type="InterPro" id="IPR006180">
    <property type="entry name" value="3-OHacyl-CoA_DH_CS"/>
</dbReference>
<reference evidence="7 8" key="1">
    <citation type="submission" date="2024-09" db="EMBL/GenBank/DDBJ databases">
        <authorList>
            <person name="Sun Q."/>
            <person name="Mori K."/>
        </authorList>
    </citation>
    <scope>NUCLEOTIDE SEQUENCE [LARGE SCALE GENOMIC DNA]</scope>
    <source>
        <strain evidence="7 8">JCM 11683</strain>
    </source>
</reference>
<evidence type="ECO:0000259" key="6">
    <source>
        <dbReference type="Pfam" id="PF02737"/>
    </source>
</evidence>
<comment type="pathway">
    <text evidence="1">Lipid metabolism; butanoate metabolism.</text>
</comment>
<dbReference type="GO" id="GO:0003857">
    <property type="term" value="F:(3S)-3-hydroxyacyl-CoA dehydrogenase (NAD+) activity"/>
    <property type="evidence" value="ECO:0007669"/>
    <property type="project" value="UniProtKB-EC"/>
</dbReference>
<accession>A0ABV5WXU8</accession>
<evidence type="ECO:0000313" key="7">
    <source>
        <dbReference type="EMBL" id="MFB9775017.1"/>
    </source>
</evidence>
<dbReference type="InterPro" id="IPR036291">
    <property type="entry name" value="NAD(P)-bd_dom_sf"/>
</dbReference>
<proteinExistence type="inferred from homology"/>
<evidence type="ECO:0000256" key="1">
    <source>
        <dbReference type="ARBA" id="ARBA00005086"/>
    </source>
</evidence>
<evidence type="ECO:0000256" key="3">
    <source>
        <dbReference type="ARBA" id="ARBA00023002"/>
    </source>
</evidence>
<dbReference type="EMBL" id="JBHMAU010000011">
    <property type="protein sequence ID" value="MFB9775017.1"/>
    <property type="molecule type" value="Genomic_DNA"/>
</dbReference>
<dbReference type="Pfam" id="PF02737">
    <property type="entry name" value="3HCDH_N"/>
    <property type="match status" value="1"/>
</dbReference>
<dbReference type="EC" id="1.1.1.35" evidence="7"/>
<sequence length="314" mass="32918">MLTESPLTIAIIGAGTIGLSWARLFASHGHRVRLFDPRPDLEQVAEQLSAETEVPIEVCQCLTGAVDGADLVLESGPESVEAKTQLFADLVDAAPADCVLASSSSAILPTTIAARLSDEAAARVVISHPYNPPHVMPLVEIVPGERTAPEVVAGLCDLLTSLGRVPVVVEKEAPGFVGNRLQNALLREAVHIVESGIASAEDVDVVLKNSLGVRWAAVGLFGGLQLGGGEAGLRGFMQHIGPSFAQIDVTEPDMSDAGMEPVIAQVEQAYPSAEALAAERDRMQEGILRLRAELIADEDSEQPGADDEDAAAEA</sequence>
<dbReference type="PROSITE" id="PS00067">
    <property type="entry name" value="3HCDH"/>
    <property type="match status" value="1"/>
</dbReference>
<dbReference type="PANTHER" id="PTHR48075:SF5">
    <property type="entry name" value="3-HYDROXYBUTYRYL-COA DEHYDROGENASE"/>
    <property type="match status" value="1"/>
</dbReference>
<evidence type="ECO:0000256" key="2">
    <source>
        <dbReference type="ARBA" id="ARBA00009463"/>
    </source>
</evidence>
<keyword evidence="8" id="KW-1185">Reference proteome</keyword>
<keyword evidence="3 7" id="KW-0560">Oxidoreductase</keyword>
<dbReference type="SUPFAM" id="SSF48179">
    <property type="entry name" value="6-phosphogluconate dehydrogenase C-terminal domain-like"/>
    <property type="match status" value="1"/>
</dbReference>
<gene>
    <name evidence="7" type="ORF">ACFFN1_01025</name>
</gene>
<dbReference type="Gene3D" id="3.40.50.720">
    <property type="entry name" value="NAD(P)-binding Rossmann-like Domain"/>
    <property type="match status" value="1"/>
</dbReference>
<evidence type="ECO:0000313" key="8">
    <source>
        <dbReference type="Proteomes" id="UP001589707"/>
    </source>
</evidence>
<dbReference type="Gene3D" id="1.10.1040.10">
    <property type="entry name" value="N-(1-d-carboxylethyl)-l-norvaline Dehydrogenase, domain 2"/>
    <property type="match status" value="1"/>
</dbReference>
<dbReference type="InterPro" id="IPR006108">
    <property type="entry name" value="3HC_DH_C"/>
</dbReference>
<feature type="region of interest" description="Disordered" evidence="4">
    <location>
        <begin position="294"/>
        <end position="314"/>
    </location>
</feature>
<comment type="similarity">
    <text evidence="2">Belongs to the 3-hydroxyacyl-CoA dehydrogenase family.</text>
</comment>
<dbReference type="Proteomes" id="UP001589707">
    <property type="component" value="Unassembled WGS sequence"/>
</dbReference>
<dbReference type="InterPro" id="IPR006176">
    <property type="entry name" value="3-OHacyl-CoA_DH_NAD-bd"/>
</dbReference>
<feature type="compositionally biased region" description="Acidic residues" evidence="4">
    <location>
        <begin position="295"/>
        <end position="314"/>
    </location>
</feature>
<dbReference type="InterPro" id="IPR008927">
    <property type="entry name" value="6-PGluconate_DH-like_C_sf"/>
</dbReference>
<protein>
    <submittedName>
        <fullName evidence="7">3-hydroxyacyl-CoA dehydrogenase family protein</fullName>
        <ecNumber evidence="7">1.1.1.35</ecNumber>
    </submittedName>
</protein>
<dbReference type="RefSeq" id="WP_376837779.1">
    <property type="nucleotide sequence ID" value="NZ_JBHMAU010000011.1"/>
</dbReference>
<evidence type="ECO:0000259" key="5">
    <source>
        <dbReference type="Pfam" id="PF00725"/>
    </source>
</evidence>
<comment type="caution">
    <text evidence="7">The sequence shown here is derived from an EMBL/GenBank/DDBJ whole genome shotgun (WGS) entry which is preliminary data.</text>
</comment>
<name>A0ABV5WXU8_9MICO</name>
<dbReference type="InterPro" id="IPR013328">
    <property type="entry name" value="6PGD_dom2"/>
</dbReference>
<feature type="domain" description="3-hydroxyacyl-CoA dehydrogenase C-terminal" evidence="5">
    <location>
        <begin position="175"/>
        <end position="243"/>
    </location>
</feature>
<dbReference type="Pfam" id="PF00725">
    <property type="entry name" value="3HCDH"/>
    <property type="match status" value="1"/>
</dbReference>
<organism evidence="7 8">
    <name type="scientific">Brevibacterium otitidis</name>
    <dbReference type="NCBI Taxonomy" id="53364"/>
    <lineage>
        <taxon>Bacteria</taxon>
        <taxon>Bacillati</taxon>
        <taxon>Actinomycetota</taxon>
        <taxon>Actinomycetes</taxon>
        <taxon>Micrococcales</taxon>
        <taxon>Brevibacteriaceae</taxon>
        <taxon>Brevibacterium</taxon>
    </lineage>
</organism>
<evidence type="ECO:0000256" key="4">
    <source>
        <dbReference type="SAM" id="MobiDB-lite"/>
    </source>
</evidence>
<feature type="domain" description="3-hydroxyacyl-CoA dehydrogenase NAD binding" evidence="6">
    <location>
        <begin position="8"/>
        <end position="171"/>
    </location>
</feature>
<dbReference type="PANTHER" id="PTHR48075">
    <property type="entry name" value="3-HYDROXYACYL-COA DEHYDROGENASE FAMILY PROTEIN"/>
    <property type="match status" value="1"/>
</dbReference>
<dbReference type="SUPFAM" id="SSF51735">
    <property type="entry name" value="NAD(P)-binding Rossmann-fold domains"/>
    <property type="match status" value="1"/>
</dbReference>